<proteinExistence type="predicted"/>
<dbReference type="EMBL" id="HBGU01035016">
    <property type="protein sequence ID" value="CAD9459605.1"/>
    <property type="molecule type" value="Transcribed_RNA"/>
</dbReference>
<evidence type="ECO:0000256" key="1">
    <source>
        <dbReference type="SAM" id="MobiDB-lite"/>
    </source>
</evidence>
<evidence type="ECO:0000313" key="2">
    <source>
        <dbReference type="EMBL" id="CAD9459605.1"/>
    </source>
</evidence>
<gene>
    <name evidence="2" type="ORF">CBRE1094_LOCUS19145</name>
</gene>
<accession>A0A7S2DPB6</accession>
<sequence>MQQGSLPPINAASPLIALPPIQHTDEAPDEPSPMLFDTADLQLALTRSRQQAGVAGGLRRATSAPHSMDVLGQEPQASYLKPSGGPMRRVSSSLGMRRSSSFFWTPTAHGEFERALIALSTRGADITAAAIMSEMGSRPELMELKWADVDKHLKKKMMVQSRVLQQLSERPHLSTAAGDAPAASSTAGLAAGITPPSTHGLRSHGRPTTSPRMQMSLSSQMDVVAEEDPAATSPAAASTAAVAAAAAAAAISDGLAQQLSAQRMQHHQLAAARETLMSHAEAQIVAAAAQQEAH</sequence>
<dbReference type="AlphaFoldDB" id="A0A7S2DPB6"/>
<feature type="compositionally biased region" description="Polar residues" evidence="1">
    <location>
        <begin position="206"/>
        <end position="218"/>
    </location>
</feature>
<organism evidence="2">
    <name type="scientific">Haptolina brevifila</name>
    <dbReference type="NCBI Taxonomy" id="156173"/>
    <lineage>
        <taxon>Eukaryota</taxon>
        <taxon>Haptista</taxon>
        <taxon>Haptophyta</taxon>
        <taxon>Prymnesiophyceae</taxon>
        <taxon>Prymnesiales</taxon>
        <taxon>Prymnesiaceae</taxon>
        <taxon>Haptolina</taxon>
    </lineage>
</organism>
<reference evidence="2" key="1">
    <citation type="submission" date="2021-01" db="EMBL/GenBank/DDBJ databases">
        <authorList>
            <person name="Corre E."/>
            <person name="Pelletier E."/>
            <person name="Niang G."/>
            <person name="Scheremetjew M."/>
            <person name="Finn R."/>
            <person name="Kale V."/>
            <person name="Holt S."/>
            <person name="Cochrane G."/>
            <person name="Meng A."/>
            <person name="Brown T."/>
            <person name="Cohen L."/>
        </authorList>
    </citation>
    <scope>NUCLEOTIDE SEQUENCE</scope>
    <source>
        <strain evidence="2">UTEX LB 985</strain>
    </source>
</reference>
<name>A0A7S2DPB6_9EUKA</name>
<protein>
    <submittedName>
        <fullName evidence="2">Uncharacterized protein</fullName>
    </submittedName>
</protein>
<feature type="region of interest" description="Disordered" evidence="1">
    <location>
        <begin position="170"/>
        <end position="218"/>
    </location>
</feature>
<feature type="compositionally biased region" description="Low complexity" evidence="1">
    <location>
        <begin position="174"/>
        <end position="192"/>
    </location>
</feature>